<keyword evidence="10" id="KW-0472">Membrane</keyword>
<evidence type="ECO:0000256" key="1">
    <source>
        <dbReference type="ARBA" id="ARBA00003195"/>
    </source>
</evidence>
<dbReference type="PANTHER" id="PTHR12653">
    <property type="entry name" value="NADH-UBIQUINONE OXIDOREDUCTASE 13 KD-B SUBUNIT"/>
    <property type="match status" value="1"/>
</dbReference>
<evidence type="ECO:0008006" key="13">
    <source>
        <dbReference type="Google" id="ProtNLM"/>
    </source>
</evidence>
<evidence type="ECO:0000256" key="7">
    <source>
        <dbReference type="ARBA" id="ARBA00022792"/>
    </source>
</evidence>
<dbReference type="InterPro" id="IPR006806">
    <property type="entry name" value="NDUFA5"/>
</dbReference>
<dbReference type="EMBL" id="JAWJWF010000052">
    <property type="protein sequence ID" value="KAK6617159.1"/>
    <property type="molecule type" value="Genomic_DNA"/>
</dbReference>
<evidence type="ECO:0000256" key="8">
    <source>
        <dbReference type="ARBA" id="ARBA00022982"/>
    </source>
</evidence>
<evidence type="ECO:0000313" key="11">
    <source>
        <dbReference type="EMBL" id="KAK6617159.1"/>
    </source>
</evidence>
<keyword evidence="12" id="KW-1185">Reference proteome</keyword>
<protein>
    <recommendedName>
        <fullName evidence="13">NADH dehydrogenase [ubiquinone] 1 alpha subcomplex subunit 5</fullName>
    </recommendedName>
</protein>
<proteinExistence type="inferred from homology"/>
<comment type="caution">
    <text evidence="11">The sequence shown here is derived from an EMBL/GenBank/DDBJ whole genome shotgun (WGS) entry which is preliminary data.</text>
</comment>
<comment type="subcellular location">
    <subcellularLocation>
        <location evidence="2">Mitochondrion inner membrane</location>
        <topology evidence="2">Peripheral membrane protein</topology>
        <orientation evidence="2">Matrix side</orientation>
    </subcellularLocation>
</comment>
<keyword evidence="9" id="KW-0496">Mitochondrion</keyword>
<evidence type="ECO:0000256" key="2">
    <source>
        <dbReference type="ARBA" id="ARBA00004443"/>
    </source>
</evidence>
<name>A0ABR1ADI3_POLSC</name>
<evidence type="ECO:0000256" key="5">
    <source>
        <dbReference type="ARBA" id="ARBA00022448"/>
    </source>
</evidence>
<accession>A0ABR1ADI3</accession>
<sequence>MAAVIKQTTQLTGLAVSYNPKYTLNRYYKKILSILGRMPQTASYRKHTEGIIKQRSYIINSTDNIKIMEEKIGCGVIEEVIIQAKNELALAELLLVKRPWERLMNPIPQNQWKWPAK</sequence>
<evidence type="ECO:0000313" key="12">
    <source>
        <dbReference type="Proteomes" id="UP001359485"/>
    </source>
</evidence>
<organism evidence="11 12">
    <name type="scientific">Polyplax serrata</name>
    <name type="common">Common mouse louse</name>
    <dbReference type="NCBI Taxonomy" id="468196"/>
    <lineage>
        <taxon>Eukaryota</taxon>
        <taxon>Metazoa</taxon>
        <taxon>Ecdysozoa</taxon>
        <taxon>Arthropoda</taxon>
        <taxon>Hexapoda</taxon>
        <taxon>Insecta</taxon>
        <taxon>Pterygota</taxon>
        <taxon>Neoptera</taxon>
        <taxon>Paraneoptera</taxon>
        <taxon>Psocodea</taxon>
        <taxon>Troctomorpha</taxon>
        <taxon>Phthiraptera</taxon>
        <taxon>Anoplura</taxon>
        <taxon>Polyplacidae</taxon>
        <taxon>Polyplax</taxon>
    </lineage>
</organism>
<dbReference type="Proteomes" id="UP001359485">
    <property type="component" value="Unassembled WGS sequence"/>
</dbReference>
<dbReference type="PANTHER" id="PTHR12653:SF0">
    <property type="entry name" value="NADH DEHYDROGENASE [UBIQUINONE] 1 ALPHA SUBCOMPLEX SUBUNIT 5"/>
    <property type="match status" value="1"/>
</dbReference>
<comment type="similarity">
    <text evidence="3">Belongs to the complex I NDUFA5 subunit family.</text>
</comment>
<keyword evidence="5" id="KW-0813">Transport</keyword>
<evidence type="ECO:0000256" key="9">
    <source>
        <dbReference type="ARBA" id="ARBA00023128"/>
    </source>
</evidence>
<keyword evidence="6" id="KW-0679">Respiratory chain</keyword>
<keyword evidence="7" id="KW-0999">Mitochondrion inner membrane</keyword>
<reference evidence="11 12" key="1">
    <citation type="submission" date="2023-09" db="EMBL/GenBank/DDBJ databases">
        <title>Genomes of two closely related lineages of the louse Polyplax serrata with different host specificities.</title>
        <authorList>
            <person name="Martinu J."/>
            <person name="Tarabai H."/>
            <person name="Stefka J."/>
            <person name="Hypsa V."/>
        </authorList>
    </citation>
    <scope>NUCLEOTIDE SEQUENCE [LARGE SCALE GENOMIC DNA]</scope>
    <source>
        <strain evidence="11">98ZLc_SE</strain>
    </source>
</reference>
<dbReference type="Pfam" id="PF04716">
    <property type="entry name" value="ETC_C1_NDUFA5"/>
    <property type="match status" value="1"/>
</dbReference>
<evidence type="ECO:0000256" key="3">
    <source>
        <dbReference type="ARBA" id="ARBA00010261"/>
    </source>
</evidence>
<evidence type="ECO:0000256" key="10">
    <source>
        <dbReference type="ARBA" id="ARBA00023136"/>
    </source>
</evidence>
<evidence type="ECO:0000256" key="6">
    <source>
        <dbReference type="ARBA" id="ARBA00022660"/>
    </source>
</evidence>
<evidence type="ECO:0000256" key="4">
    <source>
        <dbReference type="ARBA" id="ARBA00011533"/>
    </source>
</evidence>
<comment type="function">
    <text evidence="1">Accessory subunit of the mitochondrial membrane respiratory chain NADH dehydrogenase (Complex I), that is believed not to be involved in catalysis. Complex I functions in the transfer of electrons from NADH to the respiratory chain. The immediate electron acceptor for the enzyme is believed to be ubiquinone.</text>
</comment>
<gene>
    <name evidence="11" type="ORF">RUM44_005490</name>
</gene>
<keyword evidence="8" id="KW-0249">Electron transport</keyword>
<comment type="subunit">
    <text evidence="4">Complex I is composed of 45 different subunits.</text>
</comment>